<organism evidence="1 2">
    <name type="scientific">Symbiodinium necroappetens</name>
    <dbReference type="NCBI Taxonomy" id="1628268"/>
    <lineage>
        <taxon>Eukaryota</taxon>
        <taxon>Sar</taxon>
        <taxon>Alveolata</taxon>
        <taxon>Dinophyceae</taxon>
        <taxon>Suessiales</taxon>
        <taxon>Symbiodiniaceae</taxon>
        <taxon>Symbiodinium</taxon>
    </lineage>
</organism>
<evidence type="ECO:0000313" key="2">
    <source>
        <dbReference type="Proteomes" id="UP000601435"/>
    </source>
</evidence>
<reference evidence="1" key="1">
    <citation type="submission" date="2021-02" db="EMBL/GenBank/DDBJ databases">
        <authorList>
            <person name="Dougan E. K."/>
            <person name="Rhodes N."/>
            <person name="Thang M."/>
            <person name="Chan C."/>
        </authorList>
    </citation>
    <scope>NUCLEOTIDE SEQUENCE</scope>
</reference>
<protein>
    <submittedName>
        <fullName evidence="1">Uncharacterized protein</fullName>
    </submittedName>
</protein>
<name>A0A812KLD0_9DINO</name>
<dbReference type="EMBL" id="CAJNJA010007812">
    <property type="protein sequence ID" value="CAE7229393.1"/>
    <property type="molecule type" value="Genomic_DNA"/>
</dbReference>
<feature type="non-terminal residue" evidence="1">
    <location>
        <position position="1"/>
    </location>
</feature>
<proteinExistence type="predicted"/>
<sequence length="635" mass="71676">VFRRRQKDQKCDSEPLMGNYRDEPEVEKALLEAFEKEEAEGRMLGFMSQVLVWMRPFLAPGYAWLAVVKKGLIDKDYGELFRLGREETPWLFREGLGSSWASTSAELLASLVALLLTTKVPVMFVLLELSYRCDTSGIRCLLNWRPETSAVAGSARAVGLAAPRSARPICGSWAGVATRPGTSSAWFQLGRLPESAVRHPPRRRGNESCAAAVSGSLPLLSGAFVVKEPSLSKFELYTKAIHAWHVCTEMLGSAFWEFQLSGSDWPIRCTKFRHRVFQEETLHVFLCAPSPSPYTGVLGSSTACVTVEALLKEALPVTLDYTKQLNGAVMDQESPKGTAKSVLGGWDRHKEVVEMLVSLKQRAVEHELTRETPKLRAAVCIAGLARSFHLPRVHESIANAIRSLKAETQIFYVLDLQGRPLEEFDQGFTALPPDGMVLYDEVRGTGLRLPQCHWAAAKYAHKQFEKFHSCQHLITAAEKAQRRRFDWVLRLRPDFEWLAPIGNLREFTTEKVHIVLHWIHPNKFHDTTDYFALLPRKYMKAYFSVGCPSRRWTRIAALEDLCRGLICNQSDCTAQPECALLLHLRAHGVPVEPFPPIVRILRESTCHPGDLKCLHGWDLKALERYPEECFLCHLM</sequence>
<gene>
    <name evidence="1" type="ORF">SNEC2469_LOCUS3448</name>
</gene>
<keyword evidence="2" id="KW-1185">Reference proteome</keyword>
<dbReference type="Proteomes" id="UP000601435">
    <property type="component" value="Unassembled WGS sequence"/>
</dbReference>
<comment type="caution">
    <text evidence="1">The sequence shown here is derived from an EMBL/GenBank/DDBJ whole genome shotgun (WGS) entry which is preliminary data.</text>
</comment>
<evidence type="ECO:0000313" key="1">
    <source>
        <dbReference type="EMBL" id="CAE7229393.1"/>
    </source>
</evidence>
<dbReference type="AlphaFoldDB" id="A0A812KLD0"/>
<accession>A0A812KLD0</accession>
<dbReference type="OrthoDB" id="406110at2759"/>